<evidence type="ECO:0000313" key="2">
    <source>
        <dbReference type="Proteomes" id="UP000510686"/>
    </source>
</evidence>
<sequence length="674" mass="73803">MPTIMIRNVGVLDGGSIKHHPGFYFAGNPGDILGPEPDPDAVIDGTDCTIIPGLIDSKIDAGVVPGILSTCSAYGVTTLIDSSSSCAESQAMRIAAADEPTLPSFLATGSAIVARDTSLPTLSNYGSMEVVTTADEAERVVESKLTSSRADFIKVIVDQPGLNANLLSALVRATHRHGKLAIAHAAQSSSYTLAVDAGFDVLSPVPIDGDIESGVVARIVERGIGIIPTLRFLQQGMPLWKIHNPEYDLSFAFAAVKRLYDAGAIICAGTSANTSRLITVPFGQGLHDELQLLTTAVQHMRRAKGLDNIIPSLCSHPRVEQYRLLSAEQQRNWMKDPDALGHISSEQLSNRTEHVYLLPVSQWTTISQDDTWLSHLLRLFWTWDTTLTRLIHRDLLGDMISTRRGNGEKADSQFVAQFCSELLINSILAYSSNCFAIMGKHKTVQGHDFAKEAYRLLEKQPLNNCIALLQAVAVLSVYEYTFGDPQKGASLFFETLLDLRSTLLPVDHSMAPDDSGMKQKTQDALSFISSGFYCIDVYAAIPLSAVEIPATYVCSKLSLIASPCLPSRWTRQVLPKNGHGPSPNMERHADTLWVPYPISFNSRISYSTEALTAEYELVRLTSECLEVTEVNGPARMPNHLASTTIYDRLVHWKDFHARRFYGSSSIIPSWVAIL</sequence>
<accession>A0A7D5Z904</accession>
<dbReference type="KEGG" id="mbrn:26246791"/>
<dbReference type="InterPro" id="IPR053187">
    <property type="entry name" value="Notoamide_regulator"/>
</dbReference>
<evidence type="ECO:0000313" key="1">
    <source>
        <dbReference type="EMBL" id="QLI69709.1"/>
    </source>
</evidence>
<protein>
    <recommendedName>
        <fullName evidence="3">Amidohydrolase-related domain-containing protein</fullName>
    </recommendedName>
</protein>
<dbReference type="PANTHER" id="PTHR47256">
    <property type="entry name" value="ZN(II)2CYS6 TRANSCRIPTION FACTOR (EUROFUNG)-RELATED"/>
    <property type="match status" value="1"/>
</dbReference>
<dbReference type="RefSeq" id="XP_014540429.2">
    <property type="nucleotide sequence ID" value="XM_014684943.2"/>
</dbReference>
<dbReference type="InterPro" id="IPR032466">
    <property type="entry name" value="Metal_Hydrolase"/>
</dbReference>
<evidence type="ECO:0008006" key="3">
    <source>
        <dbReference type="Google" id="ProtNLM"/>
    </source>
</evidence>
<dbReference type="CDD" id="cd12148">
    <property type="entry name" value="fungal_TF_MHR"/>
    <property type="match status" value="1"/>
</dbReference>
<dbReference type="SUPFAM" id="SSF51556">
    <property type="entry name" value="Metallo-dependent hydrolases"/>
    <property type="match status" value="1"/>
</dbReference>
<reference evidence="1 2" key="1">
    <citation type="submission" date="2020-07" db="EMBL/GenBank/DDBJ databases">
        <title>Telomere length de novo assembly of all 7 chromosomes of the fungus, Metarhizium brunneum, using a novel assembly pipeline.</title>
        <authorList>
            <person name="Saud z."/>
            <person name="Kortsinoglou A."/>
            <person name="Kouvelis V.N."/>
            <person name="Butt T.M."/>
        </authorList>
    </citation>
    <scope>NUCLEOTIDE SEQUENCE [LARGE SCALE GENOMIC DNA]</scope>
    <source>
        <strain evidence="1 2">4556</strain>
    </source>
</reference>
<dbReference type="Gene3D" id="3.20.20.140">
    <property type="entry name" value="Metal-dependent hydrolases"/>
    <property type="match status" value="1"/>
</dbReference>
<dbReference type="AlphaFoldDB" id="A0A7D5Z904"/>
<dbReference type="Proteomes" id="UP000510686">
    <property type="component" value="Chromosome 3"/>
</dbReference>
<dbReference type="PANTHER" id="PTHR47256:SF3">
    <property type="entry name" value="ZN(II)2CYS6 TRANSCRIPTION FACTOR (EUROFUNG)"/>
    <property type="match status" value="1"/>
</dbReference>
<gene>
    <name evidence="1" type="ORF">G6M90_00g053030</name>
</gene>
<name>A0A7D5Z904_9HYPO</name>
<proteinExistence type="predicted"/>
<dbReference type="EMBL" id="CP058934">
    <property type="protein sequence ID" value="QLI69709.1"/>
    <property type="molecule type" value="Genomic_DNA"/>
</dbReference>
<keyword evidence="2" id="KW-1185">Reference proteome</keyword>
<dbReference type="GeneID" id="26246791"/>
<dbReference type="OrthoDB" id="194468at2759"/>
<organism evidence="1 2">
    <name type="scientific">Metarhizium brunneum</name>
    <dbReference type="NCBI Taxonomy" id="500148"/>
    <lineage>
        <taxon>Eukaryota</taxon>
        <taxon>Fungi</taxon>
        <taxon>Dikarya</taxon>
        <taxon>Ascomycota</taxon>
        <taxon>Pezizomycotina</taxon>
        <taxon>Sordariomycetes</taxon>
        <taxon>Hypocreomycetidae</taxon>
        <taxon>Hypocreales</taxon>
        <taxon>Clavicipitaceae</taxon>
        <taxon>Metarhizium</taxon>
    </lineage>
</organism>